<evidence type="ECO:0000313" key="8">
    <source>
        <dbReference type="EMBL" id="KRR22888.1"/>
    </source>
</evidence>
<keyword evidence="5" id="KW-0238">DNA-binding</keyword>
<evidence type="ECO:0000256" key="2">
    <source>
        <dbReference type="ARBA" id="ARBA00009437"/>
    </source>
</evidence>
<dbReference type="Proteomes" id="UP000051660">
    <property type="component" value="Unassembled WGS sequence"/>
</dbReference>
<dbReference type="SUPFAM" id="SSF46785">
    <property type="entry name" value="Winged helix' DNA-binding domain"/>
    <property type="match status" value="1"/>
</dbReference>
<reference evidence="8 9" key="1">
    <citation type="submission" date="2014-03" db="EMBL/GenBank/DDBJ databases">
        <title>Bradyrhizobium valentinum sp. nov., isolated from effective nodules of Lupinus mariae-josephae, a lupine endemic of basic-lime soils in Eastern Spain.</title>
        <authorList>
            <person name="Duran D."/>
            <person name="Rey L."/>
            <person name="Navarro A."/>
            <person name="Busquets A."/>
            <person name="Imperial J."/>
            <person name="Ruiz-Argueso T."/>
        </authorList>
    </citation>
    <scope>NUCLEOTIDE SEQUENCE [LARGE SCALE GENOMIC DNA]</scope>
    <source>
        <strain evidence="8 9">CCBAU 23086</strain>
    </source>
</reference>
<evidence type="ECO:0000313" key="9">
    <source>
        <dbReference type="Proteomes" id="UP000051660"/>
    </source>
</evidence>
<feature type="domain" description="HTH lysR-type" evidence="7">
    <location>
        <begin position="10"/>
        <end position="67"/>
    </location>
</feature>
<dbReference type="InterPro" id="IPR050389">
    <property type="entry name" value="LysR-type_TF"/>
</dbReference>
<evidence type="ECO:0000256" key="6">
    <source>
        <dbReference type="ARBA" id="ARBA00023163"/>
    </source>
</evidence>
<dbReference type="Pfam" id="PF00126">
    <property type="entry name" value="HTH_1"/>
    <property type="match status" value="1"/>
</dbReference>
<accession>A0A0R3MRN1</accession>
<name>A0A0R3MRN1_9BRAD</name>
<dbReference type="EMBL" id="LLYB01000071">
    <property type="protein sequence ID" value="KRR22888.1"/>
    <property type="molecule type" value="Genomic_DNA"/>
</dbReference>
<dbReference type="InterPro" id="IPR005119">
    <property type="entry name" value="LysR_subst-bd"/>
</dbReference>
<evidence type="ECO:0000256" key="4">
    <source>
        <dbReference type="ARBA" id="ARBA00023015"/>
    </source>
</evidence>
<evidence type="ECO:0000256" key="5">
    <source>
        <dbReference type="ARBA" id="ARBA00023125"/>
    </source>
</evidence>
<keyword evidence="6" id="KW-0804">Transcription</keyword>
<dbReference type="Gene3D" id="3.40.190.10">
    <property type="entry name" value="Periplasmic binding protein-like II"/>
    <property type="match status" value="2"/>
</dbReference>
<dbReference type="InterPro" id="IPR037402">
    <property type="entry name" value="YidZ_PBP2"/>
</dbReference>
<keyword evidence="3" id="KW-0536">Nodulation</keyword>
<dbReference type="InterPro" id="IPR000847">
    <property type="entry name" value="LysR_HTH_N"/>
</dbReference>
<dbReference type="CDD" id="cd08417">
    <property type="entry name" value="PBP2_Nitroaromatics_like"/>
    <property type="match status" value="1"/>
</dbReference>
<dbReference type="PROSITE" id="PS50931">
    <property type="entry name" value="HTH_LYSR"/>
    <property type="match status" value="1"/>
</dbReference>
<dbReference type="OrthoDB" id="8339333at2"/>
<proteinExistence type="inferred from homology"/>
<dbReference type="PANTHER" id="PTHR30118:SF15">
    <property type="entry name" value="TRANSCRIPTIONAL REGULATORY PROTEIN"/>
    <property type="match status" value="1"/>
</dbReference>
<evidence type="ECO:0000256" key="1">
    <source>
        <dbReference type="ARBA" id="ARBA00003502"/>
    </source>
</evidence>
<dbReference type="AlphaFoldDB" id="A0A0R3MRN1"/>
<comment type="similarity">
    <text evidence="2">Belongs to the LysR transcriptional regulatory family.</text>
</comment>
<dbReference type="GO" id="GO:0003700">
    <property type="term" value="F:DNA-binding transcription factor activity"/>
    <property type="evidence" value="ECO:0007669"/>
    <property type="project" value="InterPro"/>
</dbReference>
<dbReference type="InterPro" id="IPR036390">
    <property type="entry name" value="WH_DNA-bd_sf"/>
</dbReference>
<organism evidence="8 9">
    <name type="scientific">Bradyrhizobium lablabi</name>
    <dbReference type="NCBI Taxonomy" id="722472"/>
    <lineage>
        <taxon>Bacteria</taxon>
        <taxon>Pseudomonadati</taxon>
        <taxon>Pseudomonadota</taxon>
        <taxon>Alphaproteobacteria</taxon>
        <taxon>Hyphomicrobiales</taxon>
        <taxon>Nitrobacteraceae</taxon>
        <taxon>Bradyrhizobium</taxon>
    </lineage>
</organism>
<sequence>MLKQIDLSRTDLNLLALFEIVFQERHVGRSAERLHLSPSAISHGLGRLRTLLGDPLFLKTPKGVVPTERALQLAPSVAEILTRVRGVVSSAAPFDPRYSTRRFVIGAPDGVSSVILPSLLETLHRTAPGIDLGIRQLLPVQGFTAPHLAWKDALKELEDRTMDVAIIPFDDIPVRFHKQALYEEEFVIAARKGHSFVRNPTLKRYCEAKHLVVSHTGDVSGFVDVELAKKGLTRRVALTVPNFNFAISALTETEMVSALPRRFVEIHGPRFNVVAVKAPLPLPRFSINIVLPKVAMMDAGLAWLLQLLGRVRTGKGELAVRRSGKRSRSMHR</sequence>
<evidence type="ECO:0000259" key="7">
    <source>
        <dbReference type="PROSITE" id="PS50931"/>
    </source>
</evidence>
<dbReference type="InterPro" id="IPR036388">
    <property type="entry name" value="WH-like_DNA-bd_sf"/>
</dbReference>
<keyword evidence="4" id="KW-0805">Transcription regulation</keyword>
<protein>
    <submittedName>
        <fullName evidence="8">LysR family transcriptional regulator</fullName>
    </submittedName>
</protein>
<evidence type="ECO:0000256" key="3">
    <source>
        <dbReference type="ARBA" id="ARBA00022458"/>
    </source>
</evidence>
<dbReference type="RefSeq" id="WP_057859252.1">
    <property type="nucleotide sequence ID" value="NZ_LLYB01000071.1"/>
</dbReference>
<dbReference type="Pfam" id="PF03466">
    <property type="entry name" value="LysR_substrate"/>
    <property type="match status" value="1"/>
</dbReference>
<gene>
    <name evidence="8" type="ORF">CQ14_00935</name>
</gene>
<dbReference type="SUPFAM" id="SSF53850">
    <property type="entry name" value="Periplasmic binding protein-like II"/>
    <property type="match status" value="1"/>
</dbReference>
<comment type="caution">
    <text evidence="8">The sequence shown here is derived from an EMBL/GenBank/DDBJ whole genome shotgun (WGS) entry which is preliminary data.</text>
</comment>
<comment type="function">
    <text evidence="1">NodD regulates the expression of the nodABCFE genes which encode other nodulation proteins. NodD is also a negative regulator of its own expression. Binds flavonoids as inducers.</text>
</comment>
<dbReference type="GO" id="GO:0003677">
    <property type="term" value="F:DNA binding"/>
    <property type="evidence" value="ECO:0007669"/>
    <property type="project" value="UniProtKB-KW"/>
</dbReference>
<dbReference type="Gene3D" id="1.10.10.10">
    <property type="entry name" value="Winged helix-like DNA-binding domain superfamily/Winged helix DNA-binding domain"/>
    <property type="match status" value="1"/>
</dbReference>
<dbReference type="PANTHER" id="PTHR30118">
    <property type="entry name" value="HTH-TYPE TRANSCRIPTIONAL REGULATOR LEUO-RELATED"/>
    <property type="match status" value="1"/>
</dbReference>